<evidence type="ECO:0000313" key="10">
    <source>
        <dbReference type="Proteomes" id="UP001333102"/>
    </source>
</evidence>
<evidence type="ECO:0000256" key="4">
    <source>
        <dbReference type="ARBA" id="ARBA00022801"/>
    </source>
</evidence>
<dbReference type="InterPro" id="IPR013551">
    <property type="entry name" value="YicC-like_C"/>
</dbReference>
<name>A0ABZ1BLE5_9FIRM</name>
<feature type="domain" description="Endoribonuclease YicC-like N-terminal" evidence="7">
    <location>
        <begin position="1"/>
        <end position="151"/>
    </location>
</feature>
<evidence type="ECO:0000313" key="9">
    <source>
        <dbReference type="EMBL" id="WRP13395.1"/>
    </source>
</evidence>
<evidence type="ECO:0000256" key="2">
    <source>
        <dbReference type="ARBA" id="ARBA00022722"/>
    </source>
</evidence>
<proteinExistence type="inferred from homology"/>
<dbReference type="RefSeq" id="WP_324667640.1">
    <property type="nucleotide sequence ID" value="NZ_CP141614.1"/>
</dbReference>
<dbReference type="PANTHER" id="PTHR30636:SF3">
    <property type="entry name" value="UPF0701 PROTEIN YICC"/>
    <property type="match status" value="1"/>
</dbReference>
<dbReference type="EMBL" id="CP141614">
    <property type="protein sequence ID" value="WRP13395.1"/>
    <property type="molecule type" value="Genomic_DNA"/>
</dbReference>
<dbReference type="Pfam" id="PF03755">
    <property type="entry name" value="YicC-like_N"/>
    <property type="match status" value="1"/>
</dbReference>
<comment type="cofactor">
    <cofactor evidence="1">
        <name>a divalent metal cation</name>
        <dbReference type="ChEBI" id="CHEBI:60240"/>
    </cofactor>
</comment>
<evidence type="ECO:0000259" key="8">
    <source>
        <dbReference type="Pfam" id="PF08340"/>
    </source>
</evidence>
<keyword evidence="4" id="KW-0378">Hydrolase</keyword>
<sequence length="299" mass="33714">MTGFGTARGPSPWGTLEVAIRTLNHRCLDVSCHWPRGWPSLDPRVRDRVAARLVRGRVEVSVVAQELETARRSVRVNAAVLRRYWQQLTQIQQEIGSSVAFSVADLLVLPEVVSVDETPPEEDALWEALAPLVDAALDQVERMRRVEGTRLWQETAARLDAVEAALGRLREQGGQWARLHQQRLEQRLAGLLAGSALITEGRRLLEDEAFRQRLAQEVAIAADKADVSEELDRLAEHVAHMRQLAAEPAPGRRMEFLLREMDRELSTATAKVAQAEAVHRLIELRAEVERMREQIANFE</sequence>
<reference evidence="10" key="1">
    <citation type="submission" date="2023-12" db="EMBL/GenBank/DDBJ databases">
        <title>Novel isolates from deep terrestrial aquifers shed light on the physiology and ecology of the class Limnochordia.</title>
        <authorList>
            <person name="Karnachuk O.V."/>
            <person name="Lukina A.P."/>
            <person name="Avakyan M.R."/>
            <person name="Kadnikov V."/>
            <person name="Begmatov S."/>
            <person name="Beletsky A.V."/>
            <person name="Mardanov A.V."/>
            <person name="Ravin N.V."/>
        </authorList>
    </citation>
    <scope>NUCLEOTIDE SEQUENCE [LARGE SCALE GENOMIC DNA]</scope>
    <source>
        <strain evidence="10">LN</strain>
    </source>
</reference>
<evidence type="ECO:0000256" key="3">
    <source>
        <dbReference type="ARBA" id="ARBA00022759"/>
    </source>
</evidence>
<accession>A0ABZ1BLE5</accession>
<evidence type="ECO:0000256" key="6">
    <source>
        <dbReference type="SAM" id="Coils"/>
    </source>
</evidence>
<evidence type="ECO:0000256" key="1">
    <source>
        <dbReference type="ARBA" id="ARBA00001968"/>
    </source>
</evidence>
<dbReference type="InterPro" id="IPR005229">
    <property type="entry name" value="YicC/YloC-like"/>
</dbReference>
<keyword evidence="6" id="KW-0175">Coiled coil</keyword>
<dbReference type="Pfam" id="PF08340">
    <property type="entry name" value="YicC-like_C"/>
    <property type="match status" value="1"/>
</dbReference>
<dbReference type="InterPro" id="IPR013527">
    <property type="entry name" value="YicC-like_N"/>
</dbReference>
<organism evidence="9 10">
    <name type="scientific">Geochorda subterranea</name>
    <dbReference type="NCBI Taxonomy" id="3109564"/>
    <lineage>
        <taxon>Bacteria</taxon>
        <taxon>Bacillati</taxon>
        <taxon>Bacillota</taxon>
        <taxon>Limnochordia</taxon>
        <taxon>Limnochordales</taxon>
        <taxon>Geochordaceae</taxon>
        <taxon>Geochorda</taxon>
    </lineage>
</organism>
<dbReference type="Proteomes" id="UP001333102">
    <property type="component" value="Chromosome"/>
</dbReference>
<feature type="domain" description="Endoribonuclease YicC-like C-terminal" evidence="8">
    <location>
        <begin position="202"/>
        <end position="299"/>
    </location>
</feature>
<dbReference type="PANTHER" id="PTHR30636">
    <property type="entry name" value="UPF0701 PROTEIN YICC"/>
    <property type="match status" value="1"/>
</dbReference>
<feature type="coiled-coil region" evidence="6">
    <location>
        <begin position="258"/>
        <end position="294"/>
    </location>
</feature>
<gene>
    <name evidence="9" type="ORF">VLY81_08010</name>
</gene>
<protein>
    <submittedName>
        <fullName evidence="9">DUF1732 domain-containing protein</fullName>
    </submittedName>
</protein>
<keyword evidence="10" id="KW-1185">Reference proteome</keyword>
<evidence type="ECO:0000256" key="5">
    <source>
        <dbReference type="ARBA" id="ARBA00035648"/>
    </source>
</evidence>
<comment type="similarity">
    <text evidence="5">Belongs to the YicC/YloC family.</text>
</comment>
<evidence type="ECO:0000259" key="7">
    <source>
        <dbReference type="Pfam" id="PF03755"/>
    </source>
</evidence>
<keyword evidence="2" id="KW-0540">Nuclease</keyword>
<keyword evidence="3" id="KW-0255">Endonuclease</keyword>